<feature type="non-terminal residue" evidence="1">
    <location>
        <position position="1"/>
    </location>
</feature>
<dbReference type="OrthoDB" id="9451547at2759"/>
<evidence type="ECO:0000313" key="2">
    <source>
        <dbReference type="Proteomes" id="UP000800036"/>
    </source>
</evidence>
<accession>A0A6A5UTL4</accession>
<reference evidence="1" key="1">
    <citation type="journal article" date="2020" name="Stud. Mycol.">
        <title>101 Dothideomycetes genomes: a test case for predicting lifestyles and emergence of pathogens.</title>
        <authorList>
            <person name="Haridas S."/>
            <person name="Albert R."/>
            <person name="Binder M."/>
            <person name="Bloem J."/>
            <person name="Labutti K."/>
            <person name="Salamov A."/>
            <person name="Andreopoulos B."/>
            <person name="Baker S."/>
            <person name="Barry K."/>
            <person name="Bills G."/>
            <person name="Bluhm B."/>
            <person name="Cannon C."/>
            <person name="Castanera R."/>
            <person name="Culley D."/>
            <person name="Daum C."/>
            <person name="Ezra D."/>
            <person name="Gonzalez J."/>
            <person name="Henrissat B."/>
            <person name="Kuo A."/>
            <person name="Liang C."/>
            <person name="Lipzen A."/>
            <person name="Lutzoni F."/>
            <person name="Magnuson J."/>
            <person name="Mondo S."/>
            <person name="Nolan M."/>
            <person name="Ohm R."/>
            <person name="Pangilinan J."/>
            <person name="Park H.-J."/>
            <person name="Ramirez L."/>
            <person name="Alfaro M."/>
            <person name="Sun H."/>
            <person name="Tritt A."/>
            <person name="Yoshinaga Y."/>
            <person name="Zwiers L.-H."/>
            <person name="Turgeon B."/>
            <person name="Goodwin S."/>
            <person name="Spatafora J."/>
            <person name="Crous P."/>
            <person name="Grigoriev I."/>
        </authorList>
    </citation>
    <scope>NUCLEOTIDE SEQUENCE</scope>
    <source>
        <strain evidence="1">CBS 107.79</strain>
    </source>
</reference>
<keyword evidence="2" id="KW-1185">Reference proteome</keyword>
<proteinExistence type="predicted"/>
<dbReference type="EMBL" id="ML976734">
    <property type="protein sequence ID" value="KAF1967319.1"/>
    <property type="molecule type" value="Genomic_DNA"/>
</dbReference>
<organism evidence="1 2">
    <name type="scientific">Bimuria novae-zelandiae CBS 107.79</name>
    <dbReference type="NCBI Taxonomy" id="1447943"/>
    <lineage>
        <taxon>Eukaryota</taxon>
        <taxon>Fungi</taxon>
        <taxon>Dikarya</taxon>
        <taxon>Ascomycota</taxon>
        <taxon>Pezizomycotina</taxon>
        <taxon>Dothideomycetes</taxon>
        <taxon>Pleosporomycetidae</taxon>
        <taxon>Pleosporales</taxon>
        <taxon>Massarineae</taxon>
        <taxon>Didymosphaeriaceae</taxon>
        <taxon>Bimuria</taxon>
    </lineage>
</organism>
<evidence type="ECO:0000313" key="1">
    <source>
        <dbReference type="EMBL" id="KAF1967319.1"/>
    </source>
</evidence>
<feature type="non-terminal residue" evidence="1">
    <location>
        <position position="83"/>
    </location>
</feature>
<dbReference type="AlphaFoldDB" id="A0A6A5UTL4"/>
<sequence>LFGSNVLFVGSADPGPQFCGSFSTLSSCVVTLGLCVWSAVHVSIPEQDTKSNRSKWNPLGWFKPTTLKNSGWMVLGLFAPKLV</sequence>
<gene>
    <name evidence="1" type="ORF">BU23DRAFT_440692</name>
</gene>
<name>A0A6A5UTL4_9PLEO</name>
<protein>
    <submittedName>
        <fullName evidence="1">Uncharacterized protein</fullName>
    </submittedName>
</protein>
<dbReference type="Proteomes" id="UP000800036">
    <property type="component" value="Unassembled WGS sequence"/>
</dbReference>